<dbReference type="Pfam" id="PF02872">
    <property type="entry name" value="5_nucleotid_C"/>
    <property type="match status" value="1"/>
</dbReference>
<gene>
    <name evidence="4" type="ORF">ACFPYN_00835</name>
</gene>
<dbReference type="Gene3D" id="3.60.21.10">
    <property type="match status" value="1"/>
</dbReference>
<dbReference type="InterPro" id="IPR029052">
    <property type="entry name" value="Metallo-depent_PP-like"/>
</dbReference>
<evidence type="ECO:0000256" key="2">
    <source>
        <dbReference type="RuleBase" id="RU362119"/>
    </source>
</evidence>
<evidence type="ECO:0000313" key="5">
    <source>
        <dbReference type="Proteomes" id="UP001596170"/>
    </source>
</evidence>
<dbReference type="PRINTS" id="PR01607">
    <property type="entry name" value="APYRASEFAMLY"/>
</dbReference>
<dbReference type="PANTHER" id="PTHR11575">
    <property type="entry name" value="5'-NUCLEOTIDASE-RELATED"/>
    <property type="match status" value="1"/>
</dbReference>
<dbReference type="RefSeq" id="WP_377731984.1">
    <property type="nucleotide sequence ID" value="NZ_JBHSRI010000002.1"/>
</dbReference>
<dbReference type="PROSITE" id="PS00785">
    <property type="entry name" value="5_NUCLEOTIDASE_1"/>
    <property type="match status" value="1"/>
</dbReference>
<dbReference type="Proteomes" id="UP001596170">
    <property type="component" value="Unassembled WGS sequence"/>
</dbReference>
<protein>
    <submittedName>
        <fullName evidence="4">5'-nucleotidase C-terminal domain-containing protein</fullName>
    </submittedName>
</protein>
<dbReference type="PROSITE" id="PS51272">
    <property type="entry name" value="SLH"/>
    <property type="match status" value="2"/>
</dbReference>
<evidence type="ECO:0000259" key="3">
    <source>
        <dbReference type="PROSITE" id="PS51272"/>
    </source>
</evidence>
<keyword evidence="2" id="KW-0378">Hydrolase</keyword>
<dbReference type="InterPro" id="IPR008334">
    <property type="entry name" value="5'-Nucleotdase_C"/>
</dbReference>
<organism evidence="4 5">
    <name type="scientific">Paenisporosarcina macmurdoensis</name>
    <dbReference type="NCBI Taxonomy" id="212659"/>
    <lineage>
        <taxon>Bacteria</taxon>
        <taxon>Bacillati</taxon>
        <taxon>Bacillota</taxon>
        <taxon>Bacilli</taxon>
        <taxon>Bacillales</taxon>
        <taxon>Caryophanaceae</taxon>
        <taxon>Paenisporosarcina</taxon>
    </lineage>
</organism>
<keyword evidence="2" id="KW-0547">Nucleotide-binding</keyword>
<dbReference type="InterPro" id="IPR001119">
    <property type="entry name" value="SLH_dom"/>
</dbReference>
<dbReference type="InterPro" id="IPR036907">
    <property type="entry name" value="5'-Nucleotdase_C_sf"/>
</dbReference>
<dbReference type="SUPFAM" id="SSF56300">
    <property type="entry name" value="Metallo-dependent phosphatases"/>
    <property type="match status" value="1"/>
</dbReference>
<dbReference type="InterPro" id="IPR004843">
    <property type="entry name" value="Calcineurin-like_PHP"/>
</dbReference>
<dbReference type="InterPro" id="IPR006146">
    <property type="entry name" value="5'-Nucleotdase_CS"/>
</dbReference>
<sequence>MSNKKFIASTITAAAVAAAFVPAASADEVAFTDVSDRYAEAVNFLVGNGITSGKSTTAFGTSEKISRVDAAVLIANALGAEKDATYEDSGFTDVPARAKWAVDALTEWGVVNGFDEDTFGAYSPLTRNQAAMILANAAQLDVNLNVTKTKFTDVNDRFSPYVDALVKAGIAFGKTDTQFGANDNVQRGEMALFIERAKEHFGYMDLMVMHTNDTHAYLDNAPLRATTVKEIRAAYDNTLLLDAGDVFSGDLYFNKYQGEADLAFMNYIGYDAMTFGNHEFDLGSSAAGHQALADFIGGAEFPLVSANVDFSKDDLFDGLQKNVYTSDYNNGEIYDGVIANVNGEAVGIFGLTTEETKNISSTGEVDITNYIDAANEAVAAFEAKGVDKIIAITHIGFDDSEKFDNDKLLAETVEGIDIIVGGHTHAKVEEPFVSQEFAAPTIIVQANEYGKFLGTLDVSFNPWGEITLYAGELLDTSKDITPDQGAVNLLAPYKAGVEELKAQETGAVAKVALDGSRIADNADGSGVRSSETNLGNLMTDGMLAKAKTINSKTTIAIQNGGGIRASMDQGPITVGEVLKVMPFGNALAIMEVTGKELLGALEISVSQAPKENGGFLHVAGMKFKYDSTKVAGERVTEVKVLEGADYVALDEAKTYTVATNSFTAKGGDGFTMFGKAYAEGRVSEPGFVDYENFIEYITSLDEVNPTVEGRIVDVSKVAATLAN</sequence>
<dbReference type="SUPFAM" id="SSF55816">
    <property type="entry name" value="5'-nucleotidase (syn. UDP-sugar hydrolase), C-terminal domain"/>
    <property type="match status" value="1"/>
</dbReference>
<feature type="domain" description="SLH" evidence="3">
    <location>
        <begin position="25"/>
        <end position="88"/>
    </location>
</feature>
<dbReference type="Pfam" id="PF00149">
    <property type="entry name" value="Metallophos"/>
    <property type="match status" value="1"/>
</dbReference>
<comment type="similarity">
    <text evidence="2">Belongs to the 5'-nucleotidase family.</text>
</comment>
<feature type="signal peptide" evidence="2">
    <location>
        <begin position="1"/>
        <end position="26"/>
    </location>
</feature>
<dbReference type="Gene3D" id="3.90.780.10">
    <property type="entry name" value="5'-Nucleotidase, C-terminal domain"/>
    <property type="match status" value="1"/>
</dbReference>
<feature type="domain" description="SLH" evidence="3">
    <location>
        <begin position="145"/>
        <end position="208"/>
    </location>
</feature>
<name>A0ABW1L481_9BACL</name>
<keyword evidence="5" id="KW-1185">Reference proteome</keyword>
<keyword evidence="1 2" id="KW-0732">Signal</keyword>
<dbReference type="EMBL" id="JBHSRI010000002">
    <property type="protein sequence ID" value="MFC6037986.1"/>
    <property type="molecule type" value="Genomic_DNA"/>
</dbReference>
<feature type="chain" id="PRO_5045008192" evidence="2">
    <location>
        <begin position="27"/>
        <end position="723"/>
    </location>
</feature>
<comment type="caution">
    <text evidence="4">The sequence shown here is derived from an EMBL/GenBank/DDBJ whole genome shotgun (WGS) entry which is preliminary data.</text>
</comment>
<reference evidence="5" key="1">
    <citation type="journal article" date="2019" name="Int. J. Syst. Evol. Microbiol.">
        <title>The Global Catalogue of Microorganisms (GCM) 10K type strain sequencing project: providing services to taxonomists for standard genome sequencing and annotation.</title>
        <authorList>
            <consortium name="The Broad Institute Genomics Platform"/>
            <consortium name="The Broad Institute Genome Sequencing Center for Infectious Disease"/>
            <person name="Wu L."/>
            <person name="Ma J."/>
        </authorList>
    </citation>
    <scope>NUCLEOTIDE SEQUENCE [LARGE SCALE GENOMIC DNA]</scope>
    <source>
        <strain evidence="5">CCUG 54527</strain>
    </source>
</reference>
<evidence type="ECO:0000313" key="4">
    <source>
        <dbReference type="EMBL" id="MFC6037986.1"/>
    </source>
</evidence>
<evidence type="ECO:0000256" key="1">
    <source>
        <dbReference type="ARBA" id="ARBA00022729"/>
    </source>
</evidence>
<dbReference type="Pfam" id="PF00395">
    <property type="entry name" value="SLH"/>
    <property type="match status" value="3"/>
</dbReference>
<dbReference type="PANTHER" id="PTHR11575:SF24">
    <property type="entry name" value="5'-NUCLEOTIDASE"/>
    <property type="match status" value="1"/>
</dbReference>
<proteinExistence type="inferred from homology"/>
<dbReference type="InterPro" id="IPR006179">
    <property type="entry name" value="5_nucleotidase/apyrase"/>
</dbReference>
<accession>A0ABW1L481</accession>